<evidence type="ECO:0000256" key="2">
    <source>
        <dbReference type="SAM" id="SignalP"/>
    </source>
</evidence>
<evidence type="ECO:0000313" key="3">
    <source>
        <dbReference type="EMBL" id="PPB81440.1"/>
    </source>
</evidence>
<evidence type="ECO:0000256" key="1">
    <source>
        <dbReference type="SAM" id="MobiDB-lite"/>
    </source>
</evidence>
<evidence type="ECO:0000313" key="4">
    <source>
        <dbReference type="Proteomes" id="UP000243096"/>
    </source>
</evidence>
<dbReference type="OrthoDB" id="9830905at2"/>
<dbReference type="AlphaFoldDB" id="A0A2P5K728"/>
<feature type="signal peptide" evidence="2">
    <location>
        <begin position="1"/>
        <end position="19"/>
    </location>
</feature>
<organism evidence="3 4">
    <name type="scientific">Mycetohabitans endofungorum</name>
    <dbReference type="NCBI Taxonomy" id="417203"/>
    <lineage>
        <taxon>Bacteria</taxon>
        <taxon>Pseudomonadati</taxon>
        <taxon>Pseudomonadota</taxon>
        <taxon>Betaproteobacteria</taxon>
        <taxon>Burkholderiales</taxon>
        <taxon>Burkholderiaceae</taxon>
        <taxon>Mycetohabitans</taxon>
    </lineage>
</organism>
<feature type="compositionally biased region" description="Low complexity" evidence="1">
    <location>
        <begin position="78"/>
        <end position="89"/>
    </location>
</feature>
<protein>
    <recommendedName>
        <fullName evidence="5">Secreted protein</fullName>
    </recommendedName>
</protein>
<dbReference type="Proteomes" id="UP000243096">
    <property type="component" value="Unassembled WGS sequence"/>
</dbReference>
<proteinExistence type="predicted"/>
<feature type="chain" id="PRO_5015109927" description="Secreted protein" evidence="2">
    <location>
        <begin position="20"/>
        <end position="486"/>
    </location>
</feature>
<sequence>MTRQTSRLLSKLGAGMVLAVTAGCGGTTSSDVGASAEHRTGGAPFTVSRVDTSPRDERGEHDGVDERDRPDGPKLDGDAMPAPAAPGDGNPRKLSHKDTTNLQEQDDTETLHGWTDAARPRTWPSAPVKRPSDEYKRRSQLSRASSLPAFHGPRPDNTNGNSHPDGSTILRGVPSIDIPRHAHRRSGASLTISPTTRSSSEQSTVGLNVLPHFFHDTNFNPLEAFRSTPGDTVATLEERPAAPLSARLRTWMREAHADFADCRTMPCPHRGSPQPWTTLFDVDARMRQHEKQEIVRTELERWAHTQQVVPVTPDAFDQLDQRDKLWVALRIVDAEDANNDDILAWSVAAELFPREALRQRQHRKVVPWMLQMFDLRLDLVALGERGARQGELDAFVRAAARDVDQQDRLERLERALHALAVYELVPRMRNILEPTGAPLHEVAETTFRVVEALERLAAEVVPTVVQQGAGDADYADRFNQLLSGTI</sequence>
<dbReference type="PROSITE" id="PS51257">
    <property type="entry name" value="PROKAR_LIPOPROTEIN"/>
    <property type="match status" value="1"/>
</dbReference>
<feature type="compositionally biased region" description="Basic and acidic residues" evidence="1">
    <location>
        <begin position="52"/>
        <end position="77"/>
    </location>
</feature>
<reference evidence="3 4" key="1">
    <citation type="submission" date="2018-01" db="EMBL/GenBank/DDBJ databases">
        <title>Genomic Encyclopedia of Type Strains, Phase III (KMG-III): the genomes of soil and plant-associated and newly described type strains.</title>
        <authorList>
            <person name="Whitman W."/>
        </authorList>
    </citation>
    <scope>NUCLEOTIDE SEQUENCE [LARGE SCALE GENOMIC DNA]</scope>
    <source>
        <strain evidence="3 4">HKI456</strain>
    </source>
</reference>
<keyword evidence="2" id="KW-0732">Signal</keyword>
<dbReference type="EMBL" id="PRDW01000019">
    <property type="protein sequence ID" value="PPB81440.1"/>
    <property type="molecule type" value="Genomic_DNA"/>
</dbReference>
<evidence type="ECO:0008006" key="5">
    <source>
        <dbReference type="Google" id="ProtNLM"/>
    </source>
</evidence>
<keyword evidence="4" id="KW-1185">Reference proteome</keyword>
<feature type="compositionally biased region" description="Polar residues" evidence="1">
    <location>
        <begin position="188"/>
        <end position="203"/>
    </location>
</feature>
<accession>A0A2P5K728</accession>
<feature type="region of interest" description="Disordered" evidence="1">
    <location>
        <begin position="22"/>
        <end position="203"/>
    </location>
</feature>
<gene>
    <name evidence="3" type="ORF">B0O95_11913</name>
</gene>
<comment type="caution">
    <text evidence="3">The sequence shown here is derived from an EMBL/GenBank/DDBJ whole genome shotgun (WGS) entry which is preliminary data.</text>
</comment>
<name>A0A2P5K728_9BURK</name>
<feature type="compositionally biased region" description="Polar residues" evidence="1">
    <location>
        <begin position="156"/>
        <end position="165"/>
    </location>
</feature>